<feature type="domain" description="Beta-lactamase-related" evidence="3">
    <location>
        <begin position="665"/>
        <end position="988"/>
    </location>
</feature>
<dbReference type="SUPFAM" id="SSF82171">
    <property type="entry name" value="DPP6 N-terminal domain-like"/>
    <property type="match status" value="1"/>
</dbReference>
<organism evidence="5">
    <name type="scientific">Microbacterium sp. A8/3-1</name>
    <dbReference type="NCBI Taxonomy" id="3160749"/>
    <lineage>
        <taxon>Bacteria</taxon>
        <taxon>Bacillati</taxon>
        <taxon>Actinomycetota</taxon>
        <taxon>Actinomycetes</taxon>
        <taxon>Micrococcales</taxon>
        <taxon>Microbacteriaceae</taxon>
        <taxon>Microbacterium</taxon>
    </lineage>
</organism>
<dbReference type="AlphaFoldDB" id="A0AAU7VW02"/>
<dbReference type="InterPro" id="IPR012338">
    <property type="entry name" value="Beta-lactam/transpept-like"/>
</dbReference>
<dbReference type="Pfam" id="PF07676">
    <property type="entry name" value="PD40"/>
    <property type="match status" value="4"/>
</dbReference>
<dbReference type="SUPFAM" id="SSF53474">
    <property type="entry name" value="alpha/beta-Hydrolases"/>
    <property type="match status" value="1"/>
</dbReference>
<dbReference type="GO" id="GO:0004252">
    <property type="term" value="F:serine-type endopeptidase activity"/>
    <property type="evidence" value="ECO:0007669"/>
    <property type="project" value="TreeGrafter"/>
</dbReference>
<dbReference type="Gene3D" id="3.40.50.1820">
    <property type="entry name" value="alpha/beta hydrolase"/>
    <property type="match status" value="1"/>
</dbReference>
<dbReference type="PANTHER" id="PTHR42776">
    <property type="entry name" value="SERINE PEPTIDASE S9 FAMILY MEMBER"/>
    <property type="match status" value="1"/>
</dbReference>
<dbReference type="InterPro" id="IPR001466">
    <property type="entry name" value="Beta-lactam-related"/>
</dbReference>
<dbReference type="Pfam" id="PF00326">
    <property type="entry name" value="Peptidase_S9"/>
    <property type="match status" value="1"/>
</dbReference>
<dbReference type="EMBL" id="CP158357">
    <property type="protein sequence ID" value="XBX78527.1"/>
    <property type="molecule type" value="Genomic_DNA"/>
</dbReference>
<proteinExistence type="predicted"/>
<dbReference type="GO" id="GO:0006508">
    <property type="term" value="P:proteolysis"/>
    <property type="evidence" value="ECO:0007669"/>
    <property type="project" value="InterPro"/>
</dbReference>
<keyword evidence="2" id="KW-0645">Protease</keyword>
<evidence type="ECO:0000259" key="4">
    <source>
        <dbReference type="Pfam" id="PF00326"/>
    </source>
</evidence>
<dbReference type="Gene3D" id="2.120.10.30">
    <property type="entry name" value="TolB, C-terminal domain"/>
    <property type="match status" value="2"/>
</dbReference>
<dbReference type="PANTHER" id="PTHR42776:SF27">
    <property type="entry name" value="DIPEPTIDYL PEPTIDASE FAMILY MEMBER 6"/>
    <property type="match status" value="1"/>
</dbReference>
<dbReference type="SUPFAM" id="SSF56601">
    <property type="entry name" value="beta-lactamase/transpeptidase-like"/>
    <property type="match status" value="1"/>
</dbReference>
<reference evidence="5" key="1">
    <citation type="submission" date="2024-06" db="EMBL/GenBank/DDBJ databases">
        <title>Draft genome sequence of Microbacterium sp. strain A8/3-1, isolated from Oxytropis tragacanthoides Fisch. ex DC. Root nodules in the Altai region of Russia.</title>
        <authorList>
            <person name="Sazanova A."/>
            <person name="Guro P."/>
            <person name="Kuznetsova I."/>
            <person name="Belimov A."/>
            <person name="Safronova V."/>
        </authorList>
    </citation>
    <scope>NUCLEOTIDE SEQUENCE</scope>
    <source>
        <strain evidence="5">A8/3-1</strain>
    </source>
</reference>
<gene>
    <name evidence="5" type="ORF">ABS642_00090</name>
</gene>
<dbReference type="InterPro" id="IPR029058">
    <property type="entry name" value="AB_hydrolase_fold"/>
</dbReference>
<evidence type="ECO:0000256" key="1">
    <source>
        <dbReference type="ARBA" id="ARBA00022801"/>
    </source>
</evidence>
<name>A0AAU7VW02_9MICO</name>
<sequence length="1112" mass="118327">MNRRVTIDDFLAITSPEQPALSPDGSRVVYALRTTDRDGDRDTRSLWQVGADGGDPVRLTRGDADSTPVWSPDGGRLAFLRGGDDGAQLWVLPAAGGEPRALTSLPLGAGAPQWSPDGTRLAFAAPVDSAALPGDDRAAILARRSAPAAADRLGYKADGAGNLGTLVQQVHVVSVETGAVTVLTRGRAHATDPFWSPDGTRLAFASAPDDDADLTMRIQVFVTSADDANAAPVRISDADVQAAVTGWTADGAYVVAAGRTDTAIGNGSLLLFPVDGGAPLDLTSVTDRNVMPGGPGYPGGMPQQDDAGRFVLCLRDNGYSHVYTASLDGTDARGLVTGTANVSGLSVAGSRAAIVLATPTSFGEVALLDLSDGTVHALTEYGSADVPLIPAEERRFTIADGTVVTGWLRRDPDAEGPLPLLLDIHGGPHNAWNGAADLTHPYHQLLANRGWAILTINPRGSDGYGDAFCRAVSGGWGVNDANDFLEPIDQLVAEGIADPARLGVTGYSYGGFMTCYLTSRDDRFAAAVAGGVVSDLSSVGGTSDVGHYLSAKENGGLPWRDQEKLAAQSPFTRVERVTTPTLILHGAADDRCPVGQAEQWFAALRERDVPTRLVLYPGGSHLFPLSGPPSHRADFSQRIVDWVEQYAPPAGKPVRPRLDATRWQQRLNALAEAHHVPGATLGILRLGEEPVFAHHGILNVRTGIETTDDSVFQIGSMGKVWTATAAMKLVDDGLLDLDAPVVQYLPEFRTSDPEVTRTVTMRHLLSHTSGIDGDVFTDTGRGDDTLEKYVEILDGVAQNHPLGATMSYCNSGFVLAGRVIEKLTGTTWDQAMRDLVFTPLGLAHSSTLPEEAIMFRAASGHTTIGDDGRPELAPAWMLPRSMGPAGLINSTTADVLEFARLHLTGGLAADGTRVLSKDSVARMQERQVDVPNPYSIGDAWGVGWILFDWDGKKLIGHDGNTIGQSSFLRILPEEGLAVTLLSNGGNTRDLYDELFDEIFSELADVHLPADLTPPAEPFEADFSDIVGVYDRAGVRAEVLDDESGLRLRTVVTGPLASLLPNPIEEHDLIPVRENEFVIRPEGTQAWQALVFYTLATGEKYLHYGVRAAPKVS</sequence>
<evidence type="ECO:0000313" key="5">
    <source>
        <dbReference type="EMBL" id="XBX78527.1"/>
    </source>
</evidence>
<protein>
    <submittedName>
        <fullName evidence="5">Serine hydrolase</fullName>
    </submittedName>
</protein>
<evidence type="ECO:0000259" key="3">
    <source>
        <dbReference type="Pfam" id="PF00144"/>
    </source>
</evidence>
<dbReference type="RefSeq" id="WP_350351782.1">
    <property type="nucleotide sequence ID" value="NZ_CP158357.1"/>
</dbReference>
<keyword evidence="2" id="KW-0720">Serine protease</keyword>
<dbReference type="InterPro" id="IPR011042">
    <property type="entry name" value="6-blade_b-propeller_TolB-like"/>
</dbReference>
<dbReference type="Pfam" id="PF00144">
    <property type="entry name" value="Beta-lactamase"/>
    <property type="match status" value="1"/>
</dbReference>
<evidence type="ECO:0000256" key="2">
    <source>
        <dbReference type="ARBA" id="ARBA00022825"/>
    </source>
</evidence>
<dbReference type="Gene3D" id="3.40.710.10">
    <property type="entry name" value="DD-peptidase/beta-lactamase superfamily"/>
    <property type="match status" value="1"/>
</dbReference>
<feature type="domain" description="Peptidase S9 prolyl oligopeptidase catalytic" evidence="4">
    <location>
        <begin position="444"/>
        <end position="647"/>
    </location>
</feature>
<keyword evidence="1 5" id="KW-0378">Hydrolase</keyword>
<accession>A0AAU7VW02</accession>
<dbReference type="InterPro" id="IPR011659">
    <property type="entry name" value="WD40"/>
</dbReference>
<dbReference type="InterPro" id="IPR001375">
    <property type="entry name" value="Peptidase_S9_cat"/>
</dbReference>